<evidence type="ECO:0000313" key="1">
    <source>
        <dbReference type="EMBL" id="CAA3003185.1"/>
    </source>
</evidence>
<comment type="caution">
    <text evidence="1">The sequence shown here is derived from an EMBL/GenBank/DDBJ whole genome shotgun (WGS) entry which is preliminary data.</text>
</comment>
<dbReference type="Proteomes" id="UP000594638">
    <property type="component" value="Unassembled WGS sequence"/>
</dbReference>
<feature type="non-terminal residue" evidence="1">
    <location>
        <position position="52"/>
    </location>
</feature>
<evidence type="ECO:0000313" key="2">
    <source>
        <dbReference type="Proteomes" id="UP000594638"/>
    </source>
</evidence>
<gene>
    <name evidence="1" type="ORF">OLEA9_A027589</name>
</gene>
<dbReference type="AlphaFoldDB" id="A0A8S0TGV8"/>
<keyword evidence="2" id="KW-1185">Reference proteome</keyword>
<reference evidence="1 2" key="1">
    <citation type="submission" date="2019-12" db="EMBL/GenBank/DDBJ databases">
        <authorList>
            <person name="Alioto T."/>
            <person name="Alioto T."/>
            <person name="Gomez Garrido J."/>
        </authorList>
    </citation>
    <scope>NUCLEOTIDE SEQUENCE [LARGE SCALE GENOMIC DNA]</scope>
</reference>
<sequence length="52" mass="5921">MFLDNDSTGSSSSHELSFRPLLDSQHYSLALPRNQLKSVEKLVNRDEQVMAQ</sequence>
<proteinExistence type="predicted"/>
<dbReference type="Gramene" id="OE9A027589T1">
    <property type="protein sequence ID" value="OE9A027589C1"/>
    <property type="gene ID" value="OE9A027589"/>
</dbReference>
<name>A0A8S0TGV8_OLEEU</name>
<organism evidence="1 2">
    <name type="scientific">Olea europaea subsp. europaea</name>
    <dbReference type="NCBI Taxonomy" id="158383"/>
    <lineage>
        <taxon>Eukaryota</taxon>
        <taxon>Viridiplantae</taxon>
        <taxon>Streptophyta</taxon>
        <taxon>Embryophyta</taxon>
        <taxon>Tracheophyta</taxon>
        <taxon>Spermatophyta</taxon>
        <taxon>Magnoliopsida</taxon>
        <taxon>eudicotyledons</taxon>
        <taxon>Gunneridae</taxon>
        <taxon>Pentapetalae</taxon>
        <taxon>asterids</taxon>
        <taxon>lamiids</taxon>
        <taxon>Lamiales</taxon>
        <taxon>Oleaceae</taxon>
        <taxon>Oleeae</taxon>
        <taxon>Olea</taxon>
    </lineage>
</organism>
<dbReference type="EMBL" id="CACTIH010005932">
    <property type="protein sequence ID" value="CAA3003185.1"/>
    <property type="molecule type" value="Genomic_DNA"/>
</dbReference>
<protein>
    <submittedName>
        <fullName evidence="1">Uncharacterized protein</fullName>
    </submittedName>
</protein>
<accession>A0A8S0TGV8</accession>